<name>A0AA35X400_GEOBA</name>
<evidence type="ECO:0000313" key="2">
    <source>
        <dbReference type="EMBL" id="CAI8038846.1"/>
    </source>
</evidence>
<protein>
    <submittedName>
        <fullName evidence="2">Uncharacterized protein</fullName>
    </submittedName>
</protein>
<feature type="compositionally biased region" description="Polar residues" evidence="1">
    <location>
        <begin position="41"/>
        <end position="51"/>
    </location>
</feature>
<accession>A0AA35X400</accession>
<dbReference type="AlphaFoldDB" id="A0AA35X400"/>
<dbReference type="EMBL" id="CASHTH010003015">
    <property type="protein sequence ID" value="CAI8038846.1"/>
    <property type="molecule type" value="Genomic_DNA"/>
</dbReference>
<dbReference type="Proteomes" id="UP001174909">
    <property type="component" value="Unassembled WGS sequence"/>
</dbReference>
<evidence type="ECO:0000313" key="3">
    <source>
        <dbReference type="Proteomes" id="UP001174909"/>
    </source>
</evidence>
<organism evidence="2 3">
    <name type="scientific">Geodia barretti</name>
    <name type="common">Barrett's horny sponge</name>
    <dbReference type="NCBI Taxonomy" id="519541"/>
    <lineage>
        <taxon>Eukaryota</taxon>
        <taxon>Metazoa</taxon>
        <taxon>Porifera</taxon>
        <taxon>Demospongiae</taxon>
        <taxon>Heteroscleromorpha</taxon>
        <taxon>Tetractinellida</taxon>
        <taxon>Astrophorina</taxon>
        <taxon>Geodiidae</taxon>
        <taxon>Geodia</taxon>
    </lineage>
</organism>
<keyword evidence="3" id="KW-1185">Reference proteome</keyword>
<sequence>MMTSTSILSLGEAGKKSLSSIIKWWSRTQSKRCIVKIQRASAPSSSGGPRTQSKRGIVKIQRDTGTGRRSLRFKEGPKGTKGQPFRK</sequence>
<feature type="region of interest" description="Disordered" evidence="1">
    <location>
        <begin position="38"/>
        <end position="87"/>
    </location>
</feature>
<proteinExistence type="predicted"/>
<reference evidence="2" key="1">
    <citation type="submission" date="2023-03" db="EMBL/GenBank/DDBJ databases">
        <authorList>
            <person name="Steffen K."/>
            <person name="Cardenas P."/>
        </authorList>
    </citation>
    <scope>NUCLEOTIDE SEQUENCE</scope>
</reference>
<gene>
    <name evidence="2" type="ORF">GBAR_LOCUS21648</name>
</gene>
<comment type="caution">
    <text evidence="2">The sequence shown here is derived from an EMBL/GenBank/DDBJ whole genome shotgun (WGS) entry which is preliminary data.</text>
</comment>
<evidence type="ECO:0000256" key="1">
    <source>
        <dbReference type="SAM" id="MobiDB-lite"/>
    </source>
</evidence>
<feature type="compositionally biased region" description="Basic and acidic residues" evidence="1">
    <location>
        <begin position="60"/>
        <end position="78"/>
    </location>
</feature>